<evidence type="ECO:0000313" key="5">
    <source>
        <dbReference type="Proteomes" id="UP000076400"/>
    </source>
</evidence>
<protein>
    <submittedName>
        <fullName evidence="4">Uncharacterized protein</fullName>
    </submittedName>
</protein>
<dbReference type="Proteomes" id="UP000076400">
    <property type="component" value="Unassembled WGS sequence"/>
</dbReference>
<feature type="region of interest" description="Disordered" evidence="3">
    <location>
        <begin position="21"/>
        <end position="48"/>
    </location>
</feature>
<dbReference type="GO" id="GO:0015031">
    <property type="term" value="P:protein transport"/>
    <property type="evidence" value="ECO:0007669"/>
    <property type="project" value="UniProtKB-KW"/>
</dbReference>
<sequence>MKPFLFERDFDVDPAQIRRRREAEAKARETAEAEAAAIAAAPPPPSYSQEELDQVAEESFQRGIAQGRAEAMTGIEQRQADTCQAVGDRIDGLLRGQRAAFDEMAGEMLELTYTLLRRLSPELARRGGLTEIEAVIAEIFHNLRDEPKVIARVHPDMLVGIAPRLDEAAARNGFEGQLVLRGDESLAEGDCRLEWADGGAERVSRELWRRIDAALERLIGHTPQIRDRMPEGNEMTPATAE</sequence>
<feature type="compositionally biased region" description="Basic and acidic residues" evidence="3">
    <location>
        <begin position="21"/>
        <end position="31"/>
    </location>
</feature>
<proteinExistence type="predicted"/>
<comment type="caution">
    <text evidence="4">The sequence shown here is derived from an EMBL/GenBank/DDBJ whole genome shotgun (WGS) entry which is preliminary data.</text>
</comment>
<reference evidence="4 5" key="1">
    <citation type="submission" date="2015-12" db="EMBL/GenBank/DDBJ databases">
        <title>Genome sequence of Oceanibaculum pacificum MCCC 1A02656.</title>
        <authorList>
            <person name="Lu L."/>
            <person name="Lai Q."/>
            <person name="Shao Z."/>
            <person name="Qian P."/>
        </authorList>
    </citation>
    <scope>NUCLEOTIDE SEQUENCE [LARGE SCALE GENOMIC DNA]</scope>
    <source>
        <strain evidence="4 5">MCCC 1A02656</strain>
    </source>
</reference>
<evidence type="ECO:0000256" key="1">
    <source>
        <dbReference type="ARBA" id="ARBA00022448"/>
    </source>
</evidence>
<evidence type="ECO:0000256" key="2">
    <source>
        <dbReference type="ARBA" id="ARBA00022927"/>
    </source>
</evidence>
<gene>
    <name evidence="4" type="ORF">AUP43_04030</name>
</gene>
<dbReference type="STRING" id="580166.AUP43_04030"/>
<keyword evidence="1" id="KW-0813">Transport</keyword>
<dbReference type="GO" id="GO:0005829">
    <property type="term" value="C:cytosol"/>
    <property type="evidence" value="ECO:0007669"/>
    <property type="project" value="TreeGrafter"/>
</dbReference>
<keyword evidence="2" id="KW-0653">Protein transport</keyword>
<organism evidence="4 5">
    <name type="scientific">Oceanibaculum pacificum</name>
    <dbReference type="NCBI Taxonomy" id="580166"/>
    <lineage>
        <taxon>Bacteria</taxon>
        <taxon>Pseudomonadati</taxon>
        <taxon>Pseudomonadota</taxon>
        <taxon>Alphaproteobacteria</taxon>
        <taxon>Rhodospirillales</taxon>
        <taxon>Oceanibaculaceae</taxon>
        <taxon>Oceanibaculum</taxon>
    </lineage>
</organism>
<dbReference type="PANTHER" id="PTHR34982">
    <property type="entry name" value="YOP PROTEINS TRANSLOCATION PROTEIN L"/>
    <property type="match status" value="1"/>
</dbReference>
<evidence type="ECO:0000313" key="4">
    <source>
        <dbReference type="EMBL" id="KZD12729.1"/>
    </source>
</evidence>
<accession>A0A154WGY2</accession>
<dbReference type="EMBL" id="LPXN01000002">
    <property type="protein sequence ID" value="KZD12729.1"/>
    <property type="molecule type" value="Genomic_DNA"/>
</dbReference>
<evidence type="ECO:0000256" key="3">
    <source>
        <dbReference type="SAM" id="MobiDB-lite"/>
    </source>
</evidence>
<name>A0A154WGY2_9PROT</name>
<dbReference type="InterPro" id="IPR051472">
    <property type="entry name" value="T3SS_Stator/FliH"/>
</dbReference>
<dbReference type="AlphaFoldDB" id="A0A154WGY2"/>
<keyword evidence="5" id="KW-1185">Reference proteome</keyword>
<dbReference type="PANTHER" id="PTHR34982:SF1">
    <property type="entry name" value="FLAGELLAR ASSEMBLY PROTEIN FLIH"/>
    <property type="match status" value="1"/>
</dbReference>